<evidence type="ECO:0000313" key="1">
    <source>
        <dbReference type="EMBL" id="VFJ89476.1"/>
    </source>
</evidence>
<sequence length="73" mass="8167">MKRDLVSVKANPFFVKLDSCAKRAGNKQNGSNGTKIALSTTPRIAALFEIDPFEMVFETGFPFRLMCLWKKPG</sequence>
<dbReference type="EMBL" id="CAADFF010000015">
    <property type="protein sequence ID" value="VFJ89476.1"/>
    <property type="molecule type" value="Genomic_DNA"/>
</dbReference>
<reference evidence="1" key="1">
    <citation type="submission" date="2019-02" db="EMBL/GenBank/DDBJ databases">
        <authorList>
            <person name="Gruber-Vodicka R. H."/>
            <person name="Seah K. B. B."/>
        </authorList>
    </citation>
    <scope>NUCLEOTIDE SEQUENCE</scope>
    <source>
        <strain evidence="1">BECK_M7</strain>
    </source>
</reference>
<proteinExistence type="predicted"/>
<name>A0A450UBC3_9GAMM</name>
<dbReference type="AlphaFoldDB" id="A0A450UBC3"/>
<accession>A0A450UBC3</accession>
<protein>
    <submittedName>
        <fullName evidence="1">Uncharacterized protein</fullName>
    </submittedName>
</protein>
<organism evidence="1">
    <name type="scientific">Candidatus Kentrum sp. LFY</name>
    <dbReference type="NCBI Taxonomy" id="2126342"/>
    <lineage>
        <taxon>Bacteria</taxon>
        <taxon>Pseudomonadati</taxon>
        <taxon>Pseudomonadota</taxon>
        <taxon>Gammaproteobacteria</taxon>
        <taxon>Candidatus Kentrum</taxon>
    </lineage>
</organism>
<gene>
    <name evidence="1" type="ORF">BECKLFY1418B_GA0070995_101532</name>
</gene>